<evidence type="ECO:0000256" key="11">
    <source>
        <dbReference type="SAM" id="SignalP"/>
    </source>
</evidence>
<dbReference type="OrthoDB" id="1654473at2"/>
<gene>
    <name evidence="13" type="ORF">BEP19_00180</name>
</gene>
<protein>
    <recommendedName>
        <fullName evidence="12">TPM domain-containing protein</fullName>
    </recommendedName>
</protein>
<name>A0A419SR84_9BACL</name>
<dbReference type="PANTHER" id="PTHR30373">
    <property type="entry name" value="UPF0603 PROTEIN YGCG"/>
    <property type="match status" value="1"/>
</dbReference>
<dbReference type="Gene3D" id="3.10.310.50">
    <property type="match status" value="1"/>
</dbReference>
<feature type="coiled-coil region" evidence="9">
    <location>
        <begin position="565"/>
        <end position="592"/>
    </location>
</feature>
<evidence type="ECO:0000256" key="9">
    <source>
        <dbReference type="SAM" id="Coils"/>
    </source>
</evidence>
<evidence type="ECO:0000313" key="13">
    <source>
        <dbReference type="EMBL" id="RKD27030.1"/>
    </source>
</evidence>
<comment type="subcellular location">
    <subcellularLocation>
        <location evidence="1">Cell membrane</location>
        <topology evidence="1">Single-pass membrane protein</topology>
    </subcellularLocation>
</comment>
<reference evidence="13 14" key="1">
    <citation type="submission" date="2016-08" db="EMBL/GenBank/DDBJ databases">
        <title>Novel Firmicute Genomes.</title>
        <authorList>
            <person name="Poppleton D.I."/>
            <person name="Gribaldo S."/>
        </authorList>
    </citation>
    <scope>NUCLEOTIDE SEQUENCE [LARGE SCALE GENOMIC DNA]</scope>
    <source>
        <strain evidence="13 14">RAOx-1</strain>
    </source>
</reference>
<feature type="domain" description="TPM" evidence="12">
    <location>
        <begin position="36"/>
        <end position="152"/>
    </location>
</feature>
<feature type="coiled-coil region" evidence="9">
    <location>
        <begin position="696"/>
        <end position="723"/>
    </location>
</feature>
<keyword evidence="14" id="KW-1185">Reference proteome</keyword>
<dbReference type="Proteomes" id="UP000284219">
    <property type="component" value="Unassembled WGS sequence"/>
</dbReference>
<keyword evidence="2" id="KW-0132">Cell division</keyword>
<evidence type="ECO:0000256" key="5">
    <source>
        <dbReference type="ARBA" id="ARBA00023054"/>
    </source>
</evidence>
<comment type="caution">
    <text evidence="13">The sequence shown here is derived from an EMBL/GenBank/DDBJ whole genome shotgun (WGS) entry which is preliminary data.</text>
</comment>
<evidence type="ECO:0000256" key="2">
    <source>
        <dbReference type="ARBA" id="ARBA00022618"/>
    </source>
</evidence>
<dbReference type="GO" id="GO:0005940">
    <property type="term" value="C:septin ring"/>
    <property type="evidence" value="ECO:0007669"/>
    <property type="project" value="InterPro"/>
</dbReference>
<feature type="region of interest" description="Disordered" evidence="10">
    <location>
        <begin position="156"/>
        <end position="177"/>
    </location>
</feature>
<keyword evidence="8" id="KW-0131">Cell cycle</keyword>
<evidence type="ECO:0000256" key="7">
    <source>
        <dbReference type="ARBA" id="ARBA00023210"/>
    </source>
</evidence>
<evidence type="ECO:0000256" key="4">
    <source>
        <dbReference type="ARBA" id="ARBA00022989"/>
    </source>
</evidence>
<keyword evidence="6" id="KW-0472">Membrane</keyword>
<feature type="signal peptide" evidence="11">
    <location>
        <begin position="1"/>
        <end position="25"/>
    </location>
</feature>
<evidence type="ECO:0000256" key="10">
    <source>
        <dbReference type="SAM" id="MobiDB-lite"/>
    </source>
</evidence>
<keyword evidence="3" id="KW-0812">Transmembrane</keyword>
<dbReference type="Pfam" id="PF06160">
    <property type="entry name" value="EzrA"/>
    <property type="match status" value="1"/>
</dbReference>
<feature type="coiled-coil region" evidence="9">
    <location>
        <begin position="315"/>
        <end position="342"/>
    </location>
</feature>
<dbReference type="Pfam" id="PF04536">
    <property type="entry name" value="TPM_phosphatase"/>
    <property type="match status" value="1"/>
</dbReference>
<evidence type="ECO:0000256" key="6">
    <source>
        <dbReference type="ARBA" id="ARBA00023136"/>
    </source>
</evidence>
<sequence>MIARFRKSFMIIYASLWLCSSVVGAESFPPQTEGIVQDEEQVMDPSQVKQLGEIIKKLPEKYKVVIIPSTEELTTQQYTDELFVEYGLARDHVLFVFNLDKAELGVKIGAGLQAKGLTDEIVQQTVDHFFSPHSKQKSYMSGISTTAQGLSDVIQKGPSAATAAQGQGSVDPVPPGNSEGSGGWLYGAIGLIIAMIASGVYVQMQRKKWTQEMDDLEDWLDKIEENLKRLEEDPQAQENRNDPDHPNPVLRLIEQARNESLPQAEFTLLEADAMCEKFRFRKTEQFAQETKSILSRVDHEISQMQSKLFQAKVAEEECERLLAETEQACVALERKMDEISAKYGVSFREMRDLLAQAKNWLETNQAQTDLDTPAFLDQLREQKQMIIEHLREVEQFPNLRQEVAVTLERDLAQLQEDLQEMVGHGYQIPVEFYQDHTAQMRKEVLALQRSIKSGRIQGVLGQVNELKDQIDSFYDLMEEIVTKKAKIVHYLQELPDMLASLETEERQLTAELEELSLRYRVQEGAIFNYYLELQVACQQVGDQLFLVKQMDTTNDLDFIQAIDYLEAAQETIEKLMLLREEAYEELEQLRKGEFEAKDIVAQLHTDLFRVEQQIRRKNLPGIPTQFIERIHLGQQSLFEVEAVLNEAPLDLQKINALVKDAQADVEKIIADTQHMFSLSESVEEKIQATNRYRSRSQEVNDLLNEAEEAFRNAEYERADELATEAYEVAMRRGGGRSKFKR</sequence>
<dbReference type="GO" id="GO:0000921">
    <property type="term" value="P:septin ring assembly"/>
    <property type="evidence" value="ECO:0007669"/>
    <property type="project" value="InterPro"/>
</dbReference>
<feature type="coiled-coil region" evidence="9">
    <location>
        <begin position="206"/>
        <end position="240"/>
    </location>
</feature>
<keyword evidence="11" id="KW-0732">Signal</keyword>
<keyword evidence="5 9" id="KW-0175">Coiled coil</keyword>
<evidence type="ECO:0000256" key="3">
    <source>
        <dbReference type="ARBA" id="ARBA00022692"/>
    </source>
</evidence>
<dbReference type="RefSeq" id="WP_120187849.1">
    <property type="nucleotide sequence ID" value="NZ_MCHY01000001.1"/>
</dbReference>
<evidence type="ECO:0000256" key="1">
    <source>
        <dbReference type="ARBA" id="ARBA00004162"/>
    </source>
</evidence>
<dbReference type="PANTHER" id="PTHR30373:SF2">
    <property type="entry name" value="UPF0603 PROTEIN YGCG"/>
    <property type="match status" value="1"/>
</dbReference>
<keyword evidence="4" id="KW-1133">Transmembrane helix</keyword>
<proteinExistence type="predicted"/>
<dbReference type="GO" id="GO:0000917">
    <property type="term" value="P:division septum assembly"/>
    <property type="evidence" value="ECO:0007669"/>
    <property type="project" value="UniProtKB-KW"/>
</dbReference>
<organism evidence="13 14">
    <name type="scientific">Ammoniphilus oxalaticus</name>
    <dbReference type="NCBI Taxonomy" id="66863"/>
    <lineage>
        <taxon>Bacteria</taxon>
        <taxon>Bacillati</taxon>
        <taxon>Bacillota</taxon>
        <taxon>Bacilli</taxon>
        <taxon>Bacillales</taxon>
        <taxon>Paenibacillaceae</taxon>
        <taxon>Aneurinibacillus group</taxon>
        <taxon>Ammoniphilus</taxon>
    </lineage>
</organism>
<dbReference type="InterPro" id="IPR010379">
    <property type="entry name" value="EzrA"/>
</dbReference>
<feature type="chain" id="PRO_5019186554" description="TPM domain-containing protein" evidence="11">
    <location>
        <begin position="26"/>
        <end position="741"/>
    </location>
</feature>
<accession>A0A419SR84</accession>
<keyword evidence="7" id="KW-0717">Septation</keyword>
<evidence type="ECO:0000259" key="12">
    <source>
        <dbReference type="Pfam" id="PF04536"/>
    </source>
</evidence>
<dbReference type="AlphaFoldDB" id="A0A419SR84"/>
<evidence type="ECO:0000313" key="14">
    <source>
        <dbReference type="Proteomes" id="UP000284219"/>
    </source>
</evidence>
<dbReference type="InterPro" id="IPR007621">
    <property type="entry name" value="TPM_dom"/>
</dbReference>
<evidence type="ECO:0000256" key="8">
    <source>
        <dbReference type="ARBA" id="ARBA00023306"/>
    </source>
</evidence>
<dbReference type="GO" id="GO:0005886">
    <property type="term" value="C:plasma membrane"/>
    <property type="evidence" value="ECO:0007669"/>
    <property type="project" value="UniProtKB-SubCell"/>
</dbReference>
<dbReference type="EMBL" id="MCHY01000001">
    <property type="protein sequence ID" value="RKD27030.1"/>
    <property type="molecule type" value="Genomic_DNA"/>
</dbReference>